<name>A0A941HYJ0_9MICO</name>
<keyword evidence="3" id="KW-1185">Reference proteome</keyword>
<feature type="domain" description="MOSC" evidence="1">
    <location>
        <begin position="126"/>
        <end position="277"/>
    </location>
</feature>
<organism evidence="2 3">
    <name type="scientific">Phycicoccus avicenniae</name>
    <dbReference type="NCBI Taxonomy" id="2828860"/>
    <lineage>
        <taxon>Bacteria</taxon>
        <taxon>Bacillati</taxon>
        <taxon>Actinomycetota</taxon>
        <taxon>Actinomycetes</taxon>
        <taxon>Micrococcales</taxon>
        <taxon>Intrasporangiaceae</taxon>
        <taxon>Phycicoccus</taxon>
    </lineage>
</organism>
<evidence type="ECO:0000313" key="2">
    <source>
        <dbReference type="EMBL" id="MBR7743018.1"/>
    </source>
</evidence>
<proteinExistence type="predicted"/>
<sequence length="278" mass="29743">MTVRLDALSVHPVKSTAGRPLASATVDAWGLAEDRRWMVVTGDGAVLTAREEHGLLGIVADTPATDPCVDAPLRLRAAGSEDLLLDAPSGEPGPVTVHGTPTTGLPVPAARDWLRAALGRDDVDLVALDRPRPVSDRHGVPGAHTSFTDSSPVTLASLPSLRRLQDLVTETALERGEEPTALSMGRFRPNLVLDGDLEPFAEDAWSTVEAGGVTLRVVGPVDRCVMTTLDPVTRERGHEPIRTLARHRRWDGCTWFAVWAVPTVPGEVAVGDEVTVHR</sequence>
<dbReference type="Pfam" id="PF03476">
    <property type="entry name" value="MOSC_N"/>
    <property type="match status" value="1"/>
</dbReference>
<dbReference type="Proteomes" id="UP000677016">
    <property type="component" value="Unassembled WGS sequence"/>
</dbReference>
<dbReference type="Pfam" id="PF03473">
    <property type="entry name" value="MOSC"/>
    <property type="match status" value="1"/>
</dbReference>
<reference evidence="2" key="1">
    <citation type="submission" date="2021-04" db="EMBL/GenBank/DDBJ databases">
        <title>Phycicoccus avicenniae sp. nov., a novel endophytic actinomycetes isolated from branch of Avicennia mariana.</title>
        <authorList>
            <person name="Tuo L."/>
        </authorList>
    </citation>
    <scope>NUCLEOTIDE SEQUENCE</scope>
    <source>
        <strain evidence="2">BSK3Z-2</strain>
    </source>
</reference>
<evidence type="ECO:0000313" key="3">
    <source>
        <dbReference type="Proteomes" id="UP000677016"/>
    </source>
</evidence>
<dbReference type="InterPro" id="IPR005303">
    <property type="entry name" value="MOCOS_middle"/>
</dbReference>
<comment type="caution">
    <text evidence="2">The sequence shown here is derived from an EMBL/GenBank/DDBJ whole genome shotgun (WGS) entry which is preliminary data.</text>
</comment>
<dbReference type="GO" id="GO:0030151">
    <property type="term" value="F:molybdenum ion binding"/>
    <property type="evidence" value="ECO:0007669"/>
    <property type="project" value="InterPro"/>
</dbReference>
<dbReference type="InterPro" id="IPR011037">
    <property type="entry name" value="Pyrv_Knase-like_insert_dom_sf"/>
</dbReference>
<dbReference type="GO" id="GO:0030170">
    <property type="term" value="F:pyridoxal phosphate binding"/>
    <property type="evidence" value="ECO:0007669"/>
    <property type="project" value="InterPro"/>
</dbReference>
<dbReference type="PANTHER" id="PTHR14237">
    <property type="entry name" value="MOLYBDOPTERIN COFACTOR SULFURASE MOSC"/>
    <property type="match status" value="1"/>
</dbReference>
<dbReference type="InterPro" id="IPR005302">
    <property type="entry name" value="MoCF_Sase_C"/>
</dbReference>
<dbReference type="RefSeq" id="WP_211602277.1">
    <property type="nucleotide sequence ID" value="NZ_JAGSNF010000008.1"/>
</dbReference>
<dbReference type="PANTHER" id="PTHR14237:SF19">
    <property type="entry name" value="MITOCHONDRIAL AMIDOXIME REDUCING COMPONENT 1"/>
    <property type="match status" value="1"/>
</dbReference>
<evidence type="ECO:0000259" key="1">
    <source>
        <dbReference type="PROSITE" id="PS51340"/>
    </source>
</evidence>
<gene>
    <name evidence="2" type="ORF">KC207_06920</name>
</gene>
<dbReference type="SUPFAM" id="SSF50800">
    <property type="entry name" value="PK beta-barrel domain-like"/>
    <property type="match status" value="1"/>
</dbReference>
<protein>
    <submittedName>
        <fullName evidence="2">MOSC domain-containing protein</fullName>
    </submittedName>
</protein>
<dbReference type="EMBL" id="JAGSNF010000008">
    <property type="protein sequence ID" value="MBR7743018.1"/>
    <property type="molecule type" value="Genomic_DNA"/>
</dbReference>
<dbReference type="AlphaFoldDB" id="A0A941HYJ0"/>
<dbReference type="GO" id="GO:0003824">
    <property type="term" value="F:catalytic activity"/>
    <property type="evidence" value="ECO:0007669"/>
    <property type="project" value="InterPro"/>
</dbReference>
<accession>A0A941HYJ0</accession>
<dbReference type="PROSITE" id="PS51340">
    <property type="entry name" value="MOSC"/>
    <property type="match status" value="1"/>
</dbReference>